<dbReference type="GO" id="GO:0016339">
    <property type="term" value="P:calcium-dependent cell-cell adhesion via plasma membrane cell adhesion molecules"/>
    <property type="evidence" value="ECO:0007669"/>
    <property type="project" value="TreeGrafter"/>
</dbReference>
<dbReference type="GO" id="GO:0007156">
    <property type="term" value="P:homophilic cell adhesion via plasma membrane adhesion molecules"/>
    <property type="evidence" value="ECO:0007669"/>
    <property type="project" value="InterPro"/>
</dbReference>
<keyword evidence="13" id="KW-0325">Glycoprotein</keyword>
<keyword evidence="10 16" id="KW-0106">Calcium</keyword>
<dbReference type="GO" id="GO:0098552">
    <property type="term" value="C:side of membrane"/>
    <property type="evidence" value="ECO:0007669"/>
    <property type="project" value="UniProtKB-KW"/>
</dbReference>
<evidence type="ECO:0000256" key="12">
    <source>
        <dbReference type="ARBA" id="ARBA00023136"/>
    </source>
</evidence>
<keyword evidence="8" id="KW-0732">Signal</keyword>
<evidence type="ECO:0000256" key="4">
    <source>
        <dbReference type="ARBA" id="ARBA00022475"/>
    </source>
</evidence>
<evidence type="ECO:0000259" key="17">
    <source>
        <dbReference type="PROSITE" id="PS50268"/>
    </source>
</evidence>
<evidence type="ECO:0000313" key="18">
    <source>
        <dbReference type="EMBL" id="CAF98887.1"/>
    </source>
</evidence>
<keyword evidence="6" id="KW-0165">Cleavage on pair of basic residues</keyword>
<dbReference type="KEGG" id="tng:GSTEN00016759G001"/>
<keyword evidence="12" id="KW-0472">Membrane</keyword>
<dbReference type="InterPro" id="IPR015919">
    <property type="entry name" value="Cadherin-like_sf"/>
</dbReference>
<dbReference type="PANTHER" id="PTHR24027:SF80">
    <property type="entry name" value="CADHERIN-13"/>
    <property type="match status" value="1"/>
</dbReference>
<evidence type="ECO:0000256" key="11">
    <source>
        <dbReference type="ARBA" id="ARBA00022889"/>
    </source>
</evidence>
<dbReference type="PANTHER" id="PTHR24027">
    <property type="entry name" value="CADHERIN-23"/>
    <property type="match status" value="1"/>
</dbReference>
<dbReference type="GO" id="GO:0008013">
    <property type="term" value="F:beta-catenin binding"/>
    <property type="evidence" value="ECO:0007669"/>
    <property type="project" value="TreeGrafter"/>
</dbReference>
<comment type="subcellular location">
    <subcellularLocation>
        <location evidence="1">Cell membrane</location>
        <topology evidence="1">Lipid-anchor</topology>
        <topology evidence="1">GPI-anchor</topology>
    </subcellularLocation>
</comment>
<evidence type="ECO:0000256" key="14">
    <source>
        <dbReference type="ARBA" id="ARBA00023288"/>
    </source>
</evidence>
<evidence type="ECO:0000256" key="16">
    <source>
        <dbReference type="PROSITE-ProRule" id="PRU00043"/>
    </source>
</evidence>
<comment type="caution">
    <text evidence="18">The sequence shown here is derived from an EMBL/GenBank/DDBJ whole genome shotgun (WGS) entry which is preliminary data.</text>
</comment>
<dbReference type="InterPro" id="IPR014868">
    <property type="entry name" value="Cadherin_pro_dom"/>
</dbReference>
<evidence type="ECO:0000256" key="6">
    <source>
        <dbReference type="ARBA" id="ARBA00022685"/>
    </source>
</evidence>
<dbReference type="SUPFAM" id="SSF49313">
    <property type="entry name" value="Cadherin-like"/>
    <property type="match status" value="2"/>
</dbReference>
<dbReference type="GO" id="GO:0005912">
    <property type="term" value="C:adherens junction"/>
    <property type="evidence" value="ECO:0007669"/>
    <property type="project" value="TreeGrafter"/>
</dbReference>
<dbReference type="FunFam" id="2.60.40.60:FF:000011">
    <property type="entry name" value="Cadherin 1"/>
    <property type="match status" value="1"/>
</dbReference>
<organism evidence="18">
    <name type="scientific">Tetraodon nigroviridis</name>
    <name type="common">Spotted green pufferfish</name>
    <name type="synonym">Chelonodon nigroviridis</name>
    <dbReference type="NCBI Taxonomy" id="99883"/>
    <lineage>
        <taxon>Eukaryota</taxon>
        <taxon>Metazoa</taxon>
        <taxon>Chordata</taxon>
        <taxon>Craniata</taxon>
        <taxon>Vertebrata</taxon>
        <taxon>Euteleostomi</taxon>
        <taxon>Actinopterygii</taxon>
        <taxon>Neopterygii</taxon>
        <taxon>Teleostei</taxon>
        <taxon>Neoteleostei</taxon>
        <taxon>Acanthomorphata</taxon>
        <taxon>Eupercaria</taxon>
        <taxon>Tetraodontiformes</taxon>
        <taxon>Tetradontoidea</taxon>
        <taxon>Tetraodontidae</taxon>
        <taxon>Tetraodon</taxon>
    </lineage>
</organism>
<proteinExistence type="predicted"/>
<dbReference type="GO" id="GO:0007043">
    <property type="term" value="P:cell-cell junction assembly"/>
    <property type="evidence" value="ECO:0007669"/>
    <property type="project" value="TreeGrafter"/>
</dbReference>
<dbReference type="PROSITE" id="PS50268">
    <property type="entry name" value="CADHERIN_2"/>
    <property type="match status" value="1"/>
</dbReference>
<keyword evidence="4" id="KW-1003">Cell membrane</keyword>
<feature type="domain" description="Cadherin" evidence="17">
    <location>
        <begin position="126"/>
        <end position="168"/>
    </location>
</feature>
<comment type="subunit">
    <text evidence="2">By contrast to classical cadherins, homodimerization in trans is not mediated by cadherin EC1 domain strand-swapping, but instead through a homophilic adhesive interface which joins two elongated EC1-EC2 domains through a region near their Ca2+-binding sites to form a tetrahedral, X-like shape.</text>
</comment>
<evidence type="ECO:0000256" key="1">
    <source>
        <dbReference type="ARBA" id="ARBA00004609"/>
    </source>
</evidence>
<comment type="function">
    <text evidence="15">Cadherins are calcium-dependent cell adhesion proteins. They preferentially interact with themselves in a homophilic manner in connecting cells; cadherins may thus contribute to the sorting of heterogeneous cell types. May act as a negative regulator of neural cell growth.</text>
</comment>
<gene>
    <name evidence="18" type="ORF">GSTENG00016759001</name>
</gene>
<name>Q4SKE5_TETNG</name>
<evidence type="ECO:0000256" key="2">
    <source>
        <dbReference type="ARBA" id="ARBA00011555"/>
    </source>
</evidence>
<evidence type="ECO:0000256" key="9">
    <source>
        <dbReference type="ARBA" id="ARBA00022737"/>
    </source>
</evidence>
<dbReference type="InterPro" id="IPR002126">
    <property type="entry name" value="Cadherin-like_dom"/>
</dbReference>
<evidence type="ECO:0000256" key="8">
    <source>
        <dbReference type="ARBA" id="ARBA00022729"/>
    </source>
</evidence>
<dbReference type="Gene3D" id="2.60.40.60">
    <property type="entry name" value="Cadherins"/>
    <property type="match status" value="2"/>
</dbReference>
<sequence>MKKKMVEFDDCTGNEDVRFEVSDPSFQVDENLNLVLLQDVLNTSPGLFIRGFGAHADDVAQVKIMGAAVQPPHTLKDILGLDHTASSRFKRSLLVPPMIVTENQRAPFPRIIGRVISAEKSRSHIFRLTGPGADQDPKGLFIIDMETGDVLVSRSLDREAIESYQVCVCLCYILMCLPGSYSSFNQICSISLFFRIEKNTLLLFQIAAFYQKK</sequence>
<keyword evidence="9" id="KW-0677">Repeat</keyword>
<dbReference type="GO" id="GO:0016342">
    <property type="term" value="C:catenin complex"/>
    <property type="evidence" value="ECO:0007669"/>
    <property type="project" value="TreeGrafter"/>
</dbReference>
<dbReference type="GO" id="GO:0016477">
    <property type="term" value="P:cell migration"/>
    <property type="evidence" value="ECO:0007669"/>
    <property type="project" value="TreeGrafter"/>
</dbReference>
<dbReference type="InterPro" id="IPR039808">
    <property type="entry name" value="Cadherin"/>
</dbReference>
<accession>Q4SKE5</accession>
<dbReference type="EMBL" id="CAAE01014566">
    <property type="protein sequence ID" value="CAF98887.1"/>
    <property type="molecule type" value="Genomic_DNA"/>
</dbReference>
<evidence type="ECO:0000256" key="5">
    <source>
        <dbReference type="ARBA" id="ARBA00022622"/>
    </source>
</evidence>
<reference evidence="18" key="2">
    <citation type="submission" date="2004-02" db="EMBL/GenBank/DDBJ databases">
        <authorList>
            <consortium name="Genoscope"/>
            <consortium name="Whitehead Institute Centre for Genome Research"/>
        </authorList>
    </citation>
    <scope>NUCLEOTIDE SEQUENCE</scope>
</reference>
<dbReference type="Pfam" id="PF08758">
    <property type="entry name" value="Cadherin_pro"/>
    <property type="match status" value="1"/>
</dbReference>
<reference evidence="18" key="1">
    <citation type="journal article" date="2004" name="Nature">
        <title>Genome duplication in the teleost fish Tetraodon nigroviridis reveals the early vertebrate proto-karyotype.</title>
        <authorList>
            <person name="Jaillon O."/>
            <person name="Aury J.-M."/>
            <person name="Brunet F."/>
            <person name="Petit J.-L."/>
            <person name="Stange-Thomann N."/>
            <person name="Mauceli E."/>
            <person name="Bouneau L."/>
            <person name="Fischer C."/>
            <person name="Ozouf-Costaz C."/>
            <person name="Bernot A."/>
            <person name="Nicaud S."/>
            <person name="Jaffe D."/>
            <person name="Fisher S."/>
            <person name="Lutfalla G."/>
            <person name="Dossat C."/>
            <person name="Segurens B."/>
            <person name="Dasilva C."/>
            <person name="Salanoubat M."/>
            <person name="Levy M."/>
            <person name="Boudet N."/>
            <person name="Castellano S."/>
            <person name="Anthouard V."/>
            <person name="Jubin C."/>
            <person name="Castelli V."/>
            <person name="Katinka M."/>
            <person name="Vacherie B."/>
            <person name="Biemont C."/>
            <person name="Skalli Z."/>
            <person name="Cattolico L."/>
            <person name="Poulain J."/>
            <person name="De Berardinis V."/>
            <person name="Cruaud C."/>
            <person name="Duprat S."/>
            <person name="Brottier P."/>
            <person name="Coutanceau J.-P."/>
            <person name="Gouzy J."/>
            <person name="Parra G."/>
            <person name="Lardier G."/>
            <person name="Chapple C."/>
            <person name="McKernan K.J."/>
            <person name="McEwan P."/>
            <person name="Bosak S."/>
            <person name="Kellis M."/>
            <person name="Volff J.-N."/>
            <person name="Guigo R."/>
            <person name="Zody M.C."/>
            <person name="Mesirov J."/>
            <person name="Lindblad-Toh K."/>
            <person name="Birren B."/>
            <person name="Nusbaum C."/>
            <person name="Kahn D."/>
            <person name="Robinson-Rechavi M."/>
            <person name="Laudet V."/>
            <person name="Schachter V."/>
            <person name="Quetier F."/>
            <person name="Saurin W."/>
            <person name="Scarpelli C."/>
            <person name="Wincker P."/>
            <person name="Lander E.S."/>
            <person name="Weissenbach J."/>
            <person name="Roest Crollius H."/>
        </authorList>
    </citation>
    <scope>NUCLEOTIDE SEQUENCE [LARGE SCALE GENOMIC DNA]</scope>
</reference>
<keyword evidence="11" id="KW-0130">Cell adhesion</keyword>
<evidence type="ECO:0000256" key="15">
    <source>
        <dbReference type="ARBA" id="ARBA00025461"/>
    </source>
</evidence>
<dbReference type="GO" id="GO:0034332">
    <property type="term" value="P:adherens junction organization"/>
    <property type="evidence" value="ECO:0007669"/>
    <property type="project" value="TreeGrafter"/>
</dbReference>
<keyword evidence="14" id="KW-0449">Lipoprotein</keyword>
<dbReference type="GO" id="GO:0045296">
    <property type="term" value="F:cadherin binding"/>
    <property type="evidence" value="ECO:0007669"/>
    <property type="project" value="TreeGrafter"/>
</dbReference>
<protein>
    <recommendedName>
        <fullName evidence="3">Cadherin-13</fullName>
    </recommendedName>
</protein>
<evidence type="ECO:0000256" key="13">
    <source>
        <dbReference type="ARBA" id="ARBA00023180"/>
    </source>
</evidence>
<evidence type="ECO:0000256" key="10">
    <source>
        <dbReference type="ARBA" id="ARBA00022837"/>
    </source>
</evidence>
<dbReference type="CDD" id="cd11304">
    <property type="entry name" value="Cadherin_repeat"/>
    <property type="match status" value="1"/>
</dbReference>
<keyword evidence="5" id="KW-0336">GPI-anchor</keyword>
<evidence type="ECO:0000256" key="3">
    <source>
        <dbReference type="ARBA" id="ARBA00018949"/>
    </source>
</evidence>
<dbReference type="GO" id="GO:0005509">
    <property type="term" value="F:calcium ion binding"/>
    <property type="evidence" value="ECO:0007669"/>
    <property type="project" value="UniProtKB-UniRule"/>
</dbReference>
<dbReference type="GO" id="GO:0000902">
    <property type="term" value="P:cell morphogenesis"/>
    <property type="evidence" value="ECO:0007669"/>
    <property type="project" value="TreeGrafter"/>
</dbReference>
<dbReference type="GO" id="GO:0044331">
    <property type="term" value="P:cell-cell adhesion mediated by cadherin"/>
    <property type="evidence" value="ECO:0007669"/>
    <property type="project" value="TreeGrafter"/>
</dbReference>
<evidence type="ECO:0000256" key="7">
    <source>
        <dbReference type="ARBA" id="ARBA00022723"/>
    </source>
</evidence>
<dbReference type="OrthoDB" id="9933746at2759"/>
<dbReference type="AlphaFoldDB" id="Q4SKE5"/>
<keyword evidence="7" id="KW-0479">Metal-binding</keyword>